<accession>A0A6G4A2P6</accession>
<name>A0A6G4A2P6_9BACL</name>
<comment type="similarity">
    <text evidence="1">Belongs to the peptidase C40 family.</text>
</comment>
<dbReference type="PANTHER" id="PTHR47053:SF1">
    <property type="entry name" value="MUREIN DD-ENDOPEPTIDASE MEPH-RELATED"/>
    <property type="match status" value="1"/>
</dbReference>
<evidence type="ECO:0000256" key="3">
    <source>
        <dbReference type="ARBA" id="ARBA00022801"/>
    </source>
</evidence>
<keyword evidence="2" id="KW-0645">Protease</keyword>
<evidence type="ECO:0000313" key="7">
    <source>
        <dbReference type="EMBL" id="NEW08600.1"/>
    </source>
</evidence>
<sequence length="161" mass="17330">MKKKVSLVLSSAVLLFSLSTGTASANGTLDGTVEELLGTPYKWGGTSQESGFDCSGFILNVFKEFEIELPRTSKTQANAGDKIAKSDLRAGDLVFFNIDGKGISHAGIYIRDGKFAHSASNKGVSISKLSDSYYAKSYVTARRIASEEDYLHMITEPSTAE</sequence>
<comment type="caution">
    <text evidence="7">The sequence shown here is derived from an EMBL/GenBank/DDBJ whole genome shotgun (WGS) entry which is preliminary data.</text>
</comment>
<dbReference type="AlphaFoldDB" id="A0A6G4A2P6"/>
<reference evidence="7" key="1">
    <citation type="submission" date="2020-02" db="EMBL/GenBank/DDBJ databases">
        <authorList>
            <person name="Shen X.-R."/>
            <person name="Zhang Y.-X."/>
        </authorList>
    </citation>
    <scope>NUCLEOTIDE SEQUENCE</scope>
    <source>
        <strain evidence="7">SYP-B3998</strain>
    </source>
</reference>
<dbReference type="InterPro" id="IPR000064">
    <property type="entry name" value="NLP_P60_dom"/>
</dbReference>
<dbReference type="PROSITE" id="PS51935">
    <property type="entry name" value="NLPC_P60"/>
    <property type="match status" value="1"/>
</dbReference>
<dbReference type="InterPro" id="IPR038765">
    <property type="entry name" value="Papain-like_cys_pep_sf"/>
</dbReference>
<keyword evidence="4" id="KW-0788">Thiol protease</keyword>
<dbReference type="EMBL" id="JAAIKC010000010">
    <property type="protein sequence ID" value="NEW08600.1"/>
    <property type="molecule type" value="Genomic_DNA"/>
</dbReference>
<dbReference type="GO" id="GO:0006508">
    <property type="term" value="P:proteolysis"/>
    <property type="evidence" value="ECO:0007669"/>
    <property type="project" value="UniProtKB-KW"/>
</dbReference>
<feature type="chain" id="PRO_5026272000" evidence="5">
    <location>
        <begin position="26"/>
        <end position="161"/>
    </location>
</feature>
<dbReference type="InterPro" id="IPR051202">
    <property type="entry name" value="Peptidase_C40"/>
</dbReference>
<dbReference type="GO" id="GO:0008234">
    <property type="term" value="F:cysteine-type peptidase activity"/>
    <property type="evidence" value="ECO:0007669"/>
    <property type="project" value="UniProtKB-KW"/>
</dbReference>
<evidence type="ECO:0000256" key="1">
    <source>
        <dbReference type="ARBA" id="ARBA00007074"/>
    </source>
</evidence>
<evidence type="ECO:0000256" key="5">
    <source>
        <dbReference type="SAM" id="SignalP"/>
    </source>
</evidence>
<dbReference type="PANTHER" id="PTHR47053">
    <property type="entry name" value="MUREIN DD-ENDOPEPTIDASE MEPH-RELATED"/>
    <property type="match status" value="1"/>
</dbReference>
<organism evidence="7">
    <name type="scientific">Paenibacillus sp. SYP-B3998</name>
    <dbReference type="NCBI Taxonomy" id="2678564"/>
    <lineage>
        <taxon>Bacteria</taxon>
        <taxon>Bacillati</taxon>
        <taxon>Bacillota</taxon>
        <taxon>Bacilli</taxon>
        <taxon>Bacillales</taxon>
        <taxon>Paenibacillaceae</taxon>
        <taxon>Paenibacillus</taxon>
    </lineage>
</organism>
<evidence type="ECO:0000259" key="6">
    <source>
        <dbReference type="PROSITE" id="PS51935"/>
    </source>
</evidence>
<dbReference type="Gene3D" id="3.90.1720.10">
    <property type="entry name" value="endopeptidase domain like (from Nostoc punctiforme)"/>
    <property type="match status" value="1"/>
</dbReference>
<protein>
    <submittedName>
        <fullName evidence="7">C40 family peptidase</fullName>
    </submittedName>
</protein>
<feature type="domain" description="NlpC/P60" evidence="6">
    <location>
        <begin position="22"/>
        <end position="145"/>
    </location>
</feature>
<evidence type="ECO:0000256" key="2">
    <source>
        <dbReference type="ARBA" id="ARBA00022670"/>
    </source>
</evidence>
<gene>
    <name evidence="7" type="ORF">GK047_21630</name>
</gene>
<dbReference type="RefSeq" id="WP_163951629.1">
    <property type="nucleotide sequence ID" value="NZ_JAAIKC010000010.1"/>
</dbReference>
<feature type="signal peptide" evidence="5">
    <location>
        <begin position="1"/>
        <end position="25"/>
    </location>
</feature>
<dbReference type="Pfam" id="PF00877">
    <property type="entry name" value="NLPC_P60"/>
    <property type="match status" value="1"/>
</dbReference>
<proteinExistence type="inferred from homology"/>
<evidence type="ECO:0000256" key="4">
    <source>
        <dbReference type="ARBA" id="ARBA00022807"/>
    </source>
</evidence>
<keyword evidence="3" id="KW-0378">Hydrolase</keyword>
<keyword evidence="5" id="KW-0732">Signal</keyword>
<dbReference type="SUPFAM" id="SSF54001">
    <property type="entry name" value="Cysteine proteinases"/>
    <property type="match status" value="1"/>
</dbReference>